<organism evidence="2 3">
    <name type="scientific">Arabidopsis thaliana x Arabidopsis arenosa</name>
    <dbReference type="NCBI Taxonomy" id="1240361"/>
    <lineage>
        <taxon>Eukaryota</taxon>
        <taxon>Viridiplantae</taxon>
        <taxon>Streptophyta</taxon>
        <taxon>Embryophyta</taxon>
        <taxon>Tracheophyta</taxon>
        <taxon>Spermatophyta</taxon>
        <taxon>Magnoliopsida</taxon>
        <taxon>eudicotyledons</taxon>
        <taxon>Gunneridae</taxon>
        <taxon>Pentapetalae</taxon>
        <taxon>rosids</taxon>
        <taxon>malvids</taxon>
        <taxon>Brassicales</taxon>
        <taxon>Brassicaceae</taxon>
        <taxon>Camelineae</taxon>
        <taxon>Arabidopsis</taxon>
    </lineage>
</organism>
<name>A0A8T2DYI8_9BRAS</name>
<dbReference type="EMBL" id="JAEFBK010000004">
    <property type="protein sequence ID" value="KAG7615163.1"/>
    <property type="molecule type" value="Genomic_DNA"/>
</dbReference>
<gene>
    <name evidence="2" type="ORF">ISN45_At04g005810</name>
</gene>
<comment type="caution">
    <text evidence="2">The sequence shown here is derived from an EMBL/GenBank/DDBJ whole genome shotgun (WGS) entry which is preliminary data.</text>
</comment>
<dbReference type="PROSITE" id="PS51038">
    <property type="entry name" value="BAH"/>
    <property type="match status" value="1"/>
</dbReference>
<feature type="domain" description="BAH" evidence="1">
    <location>
        <begin position="22"/>
        <end position="147"/>
    </location>
</feature>
<dbReference type="SMART" id="SM00439">
    <property type="entry name" value="BAH"/>
    <property type="match status" value="1"/>
</dbReference>
<dbReference type="InterPro" id="IPR001025">
    <property type="entry name" value="BAH_dom"/>
</dbReference>
<dbReference type="AlphaFoldDB" id="A0A8T2DYI8"/>
<protein>
    <submittedName>
        <fullName evidence="2">Bromo adjacent homology (BAH) domain</fullName>
    </submittedName>
</protein>
<keyword evidence="3" id="KW-1185">Reference proteome</keyword>
<reference evidence="2 3" key="1">
    <citation type="submission" date="2020-12" db="EMBL/GenBank/DDBJ databases">
        <title>Concerted genomic and epigenomic changes stabilize Arabidopsis allopolyploids.</title>
        <authorList>
            <person name="Chen Z."/>
        </authorList>
    </citation>
    <scope>NUCLEOTIDE SEQUENCE [LARGE SCALE GENOMIC DNA]</scope>
    <source>
        <strain evidence="2">Allo738</strain>
        <tissue evidence="2">Leaf</tissue>
    </source>
</reference>
<dbReference type="Proteomes" id="UP000694240">
    <property type="component" value="Chromosome 4"/>
</dbReference>
<accession>A0A8T2DYI8</accession>
<evidence type="ECO:0000313" key="3">
    <source>
        <dbReference type="Proteomes" id="UP000694240"/>
    </source>
</evidence>
<evidence type="ECO:0000259" key="1">
    <source>
        <dbReference type="PROSITE" id="PS51038"/>
    </source>
</evidence>
<dbReference type="GO" id="GO:0003682">
    <property type="term" value="F:chromatin binding"/>
    <property type="evidence" value="ECO:0007669"/>
    <property type="project" value="InterPro"/>
</dbReference>
<evidence type="ECO:0000313" key="2">
    <source>
        <dbReference type="EMBL" id="KAG7615163.1"/>
    </source>
</evidence>
<dbReference type="Pfam" id="PF01426">
    <property type="entry name" value="BAH"/>
    <property type="match status" value="1"/>
</dbReference>
<dbReference type="PANTHER" id="PTHR46364">
    <property type="entry name" value="OS08G0421900 PROTEIN"/>
    <property type="match status" value="1"/>
</dbReference>
<proteinExistence type="predicted"/>
<sequence length="197" mass="22125">MAKTRPGVAFSSKIKLGKKDIKIVRLGDCVLMRPSDAGKAPYVARVEKIEADARNNVKVHCRWYYCPEESHGGRRQLHGAKELFLSDHFDVQSAHTIEGKSATGAFTPDRVAAYCKCEMPYNSDEQMELLLCHCRVHLACVGVTIEEAKKLEHFVCVECSSDEDGVKRYQNGFASSTTNDLKVEAKRRKDDRCKSLL</sequence>